<dbReference type="EMBL" id="CP045894">
    <property type="protein sequence ID" value="QQP54956.1"/>
    <property type="molecule type" value="Genomic_DNA"/>
</dbReference>
<proteinExistence type="predicted"/>
<dbReference type="AlphaFoldDB" id="A0A7T8KFM0"/>
<organism evidence="1 2">
    <name type="scientific">Caligus rogercresseyi</name>
    <name type="common">Sea louse</name>
    <dbReference type="NCBI Taxonomy" id="217165"/>
    <lineage>
        <taxon>Eukaryota</taxon>
        <taxon>Metazoa</taxon>
        <taxon>Ecdysozoa</taxon>
        <taxon>Arthropoda</taxon>
        <taxon>Crustacea</taxon>
        <taxon>Multicrustacea</taxon>
        <taxon>Hexanauplia</taxon>
        <taxon>Copepoda</taxon>
        <taxon>Siphonostomatoida</taxon>
        <taxon>Caligidae</taxon>
        <taxon>Caligus</taxon>
    </lineage>
</organism>
<evidence type="ECO:0000313" key="1">
    <source>
        <dbReference type="EMBL" id="QQP54956.1"/>
    </source>
</evidence>
<protein>
    <submittedName>
        <fullName evidence="1">Uncharacterized protein</fullName>
    </submittedName>
</protein>
<gene>
    <name evidence="1" type="ORF">FKW44_007961</name>
</gene>
<evidence type="ECO:0000313" key="2">
    <source>
        <dbReference type="Proteomes" id="UP000595437"/>
    </source>
</evidence>
<keyword evidence="2" id="KW-1185">Reference proteome</keyword>
<accession>A0A7T8KFM0</accession>
<reference evidence="2" key="1">
    <citation type="submission" date="2021-01" db="EMBL/GenBank/DDBJ databases">
        <title>Caligus Genome Assembly.</title>
        <authorList>
            <person name="Gallardo-Escarate C."/>
        </authorList>
    </citation>
    <scope>NUCLEOTIDE SEQUENCE [LARGE SCALE GENOMIC DNA]</scope>
</reference>
<dbReference type="Proteomes" id="UP000595437">
    <property type="component" value="Chromosome 5"/>
</dbReference>
<name>A0A7T8KFM0_CALRO</name>
<sequence length="63" mass="7268">MPVESDVPANHANNDRNLSSFEFEYLFPIYGLGMNSFDCLQELISRHLVLHLLKDACRRAFLV</sequence>